<keyword evidence="3" id="KW-1185">Reference proteome</keyword>
<evidence type="ECO:0000313" key="3">
    <source>
        <dbReference type="Proteomes" id="UP000466442"/>
    </source>
</evidence>
<dbReference type="OrthoDB" id="6620304at2759"/>
<gene>
    <name evidence="2" type="ORF">GE061_002382</name>
</gene>
<protein>
    <submittedName>
        <fullName evidence="2">Uncharacterized protein</fullName>
    </submittedName>
</protein>
<dbReference type="AlphaFoldDB" id="A0A8S9X4X7"/>
<feature type="compositionally biased region" description="Polar residues" evidence="1">
    <location>
        <begin position="104"/>
        <end position="113"/>
    </location>
</feature>
<dbReference type="Proteomes" id="UP000466442">
    <property type="component" value="Unassembled WGS sequence"/>
</dbReference>
<feature type="compositionally biased region" description="Basic and acidic residues" evidence="1">
    <location>
        <begin position="78"/>
        <end position="93"/>
    </location>
</feature>
<feature type="region of interest" description="Disordered" evidence="1">
    <location>
        <begin position="78"/>
        <end position="117"/>
    </location>
</feature>
<sequence length="279" mass="30084">MGGGGTPAIPVDNSGSQDTFVFQAGPLRSPVPIRSFGGPMPDGSAAIVPARPVWPLPGVASPLHQPLGLVSVQKKYQLDQHKKTEKHKKEVNKARSAGGPAVSFQASSKSSQTKTRKFDDKDSWAIVKAKSALNDSKVNESLAIVKAHFGELPATITSLEKSEMPLWQAVEIIEGLLKLSKSWPGHIGEKVREKLNAVLARNPGWTTIKTLAAKLKGEDTPTGIDLNGLIPGEIAKLKFLPVVSCDVERSFSALKMTLSDRRRNFTVENLEKVLIVQGN</sequence>
<feature type="region of interest" description="Disordered" evidence="1">
    <location>
        <begin position="1"/>
        <end position="22"/>
    </location>
</feature>
<evidence type="ECO:0000256" key="1">
    <source>
        <dbReference type="SAM" id="MobiDB-lite"/>
    </source>
</evidence>
<comment type="caution">
    <text evidence="2">The sequence shown here is derived from an EMBL/GenBank/DDBJ whole genome shotgun (WGS) entry which is preliminary data.</text>
</comment>
<organism evidence="2 3">
    <name type="scientific">Apolygus lucorum</name>
    <name type="common">Small green plant bug</name>
    <name type="synonym">Lygocoris lucorum</name>
    <dbReference type="NCBI Taxonomy" id="248454"/>
    <lineage>
        <taxon>Eukaryota</taxon>
        <taxon>Metazoa</taxon>
        <taxon>Ecdysozoa</taxon>
        <taxon>Arthropoda</taxon>
        <taxon>Hexapoda</taxon>
        <taxon>Insecta</taxon>
        <taxon>Pterygota</taxon>
        <taxon>Neoptera</taxon>
        <taxon>Paraneoptera</taxon>
        <taxon>Hemiptera</taxon>
        <taxon>Heteroptera</taxon>
        <taxon>Panheteroptera</taxon>
        <taxon>Cimicomorpha</taxon>
        <taxon>Miridae</taxon>
        <taxon>Mirini</taxon>
        <taxon>Apolygus</taxon>
    </lineage>
</organism>
<reference evidence="2" key="1">
    <citation type="journal article" date="2021" name="Mol. Ecol. Resour.">
        <title>Apolygus lucorum genome provides insights into omnivorousness and mesophyll feeding.</title>
        <authorList>
            <person name="Liu Y."/>
            <person name="Liu H."/>
            <person name="Wang H."/>
            <person name="Huang T."/>
            <person name="Liu B."/>
            <person name="Yang B."/>
            <person name="Yin L."/>
            <person name="Li B."/>
            <person name="Zhang Y."/>
            <person name="Zhang S."/>
            <person name="Jiang F."/>
            <person name="Zhang X."/>
            <person name="Ren Y."/>
            <person name="Wang B."/>
            <person name="Wang S."/>
            <person name="Lu Y."/>
            <person name="Wu K."/>
            <person name="Fan W."/>
            <person name="Wang G."/>
        </authorList>
    </citation>
    <scope>NUCLEOTIDE SEQUENCE</scope>
    <source>
        <strain evidence="2">12Hb</strain>
    </source>
</reference>
<proteinExistence type="predicted"/>
<evidence type="ECO:0000313" key="2">
    <source>
        <dbReference type="EMBL" id="KAF6204042.1"/>
    </source>
</evidence>
<accession>A0A8S9X4X7</accession>
<name>A0A8S9X4X7_APOLU</name>
<dbReference type="EMBL" id="WIXP02000010">
    <property type="protein sequence ID" value="KAF6204042.1"/>
    <property type="molecule type" value="Genomic_DNA"/>
</dbReference>